<name>A0A8J7JTS3_9CYAN</name>
<sequence length="276" mass="31438">MILKILIVITALIAFSLIALYLNFLTERKQVNKIWHSLETSSSNNIFTTEMVAELPQPVQRYFLHAIEPGTLLAKSVKLKMNGSFRLSTDKSWLPMEAEQIIRAFKGFVWQANIGSGLIKFIGGDYYFNNFGRIRFSIWGIIPVVNAHNQDITRSSIGRLVGESFWLPSALLPQNCVSWQVIDDNTIEANMKVDDESVTLTFVIDSNGKLLKMSLPRWGDKTEDGSYTYIPFGGEVLEERTFGGFTIPSQINAGWWFGTDKYFDFFRANIEQAEFF</sequence>
<evidence type="ECO:0000313" key="3">
    <source>
        <dbReference type="Proteomes" id="UP000620559"/>
    </source>
</evidence>
<accession>A0A8J7JTS3</accession>
<organism evidence="2 3">
    <name type="scientific">Plectonema cf. radiosum LEGE 06105</name>
    <dbReference type="NCBI Taxonomy" id="945769"/>
    <lineage>
        <taxon>Bacteria</taxon>
        <taxon>Bacillati</taxon>
        <taxon>Cyanobacteriota</taxon>
        <taxon>Cyanophyceae</taxon>
        <taxon>Oscillatoriophycideae</taxon>
        <taxon>Oscillatoriales</taxon>
        <taxon>Microcoleaceae</taxon>
        <taxon>Plectonema</taxon>
    </lineage>
</organism>
<gene>
    <name evidence="2" type="ORF">IQ247_15940</name>
</gene>
<dbReference type="InterPro" id="IPR054213">
    <property type="entry name" value="DUF6920"/>
</dbReference>
<evidence type="ECO:0000313" key="2">
    <source>
        <dbReference type="EMBL" id="MBE9214139.1"/>
    </source>
</evidence>
<evidence type="ECO:0000256" key="1">
    <source>
        <dbReference type="SAM" id="Phobius"/>
    </source>
</evidence>
<dbReference type="EMBL" id="JADEWL010000051">
    <property type="protein sequence ID" value="MBE9214139.1"/>
    <property type="molecule type" value="Genomic_DNA"/>
</dbReference>
<proteinExistence type="predicted"/>
<dbReference type="RefSeq" id="WP_193921628.1">
    <property type="nucleotide sequence ID" value="NZ_JADEWL010000051.1"/>
</dbReference>
<dbReference type="Pfam" id="PF21900">
    <property type="entry name" value="DUF6920"/>
    <property type="match status" value="1"/>
</dbReference>
<keyword evidence="1" id="KW-1133">Transmembrane helix</keyword>
<dbReference type="AlphaFoldDB" id="A0A8J7JTS3"/>
<comment type="caution">
    <text evidence="2">The sequence shown here is derived from an EMBL/GenBank/DDBJ whole genome shotgun (WGS) entry which is preliminary data.</text>
</comment>
<keyword evidence="3" id="KW-1185">Reference proteome</keyword>
<keyword evidence="1" id="KW-0472">Membrane</keyword>
<dbReference type="Proteomes" id="UP000620559">
    <property type="component" value="Unassembled WGS sequence"/>
</dbReference>
<protein>
    <submittedName>
        <fullName evidence="2">Uncharacterized protein</fullName>
    </submittedName>
</protein>
<keyword evidence="1" id="KW-0812">Transmembrane</keyword>
<reference evidence="2" key="1">
    <citation type="submission" date="2020-10" db="EMBL/GenBank/DDBJ databases">
        <authorList>
            <person name="Castelo-Branco R."/>
            <person name="Eusebio N."/>
            <person name="Adriana R."/>
            <person name="Vieira A."/>
            <person name="Brugerolle De Fraissinette N."/>
            <person name="Rezende De Castro R."/>
            <person name="Schneider M.P."/>
            <person name="Vasconcelos V."/>
            <person name="Leao P.N."/>
        </authorList>
    </citation>
    <scope>NUCLEOTIDE SEQUENCE</scope>
    <source>
        <strain evidence="2">LEGE 06105</strain>
    </source>
</reference>
<feature type="transmembrane region" description="Helical" evidence="1">
    <location>
        <begin position="6"/>
        <end position="25"/>
    </location>
</feature>